<dbReference type="GeneID" id="107493620"/>
<reference evidence="2" key="2">
    <citation type="submission" date="2025-08" db="UniProtKB">
        <authorList>
            <consortium name="RefSeq"/>
        </authorList>
    </citation>
    <scope>IDENTIFICATION</scope>
    <source>
        <tissue evidence="2">Whole plant</tissue>
    </source>
</reference>
<dbReference type="AlphaFoldDB" id="A0A6P4DL98"/>
<evidence type="ECO:0000313" key="1">
    <source>
        <dbReference type="Proteomes" id="UP000515211"/>
    </source>
</evidence>
<dbReference type="KEGG" id="adu:107493620"/>
<dbReference type="RefSeq" id="XP_015970175.1">
    <property type="nucleotide sequence ID" value="XM_016114689.1"/>
</dbReference>
<sequence length="207" mass="23369">MPEEPQELIDMVANNQYMYTSERNPVNNGAAQKRGVLEVHTLDAILAQNKLMSQQINMISQHLRGTQSSNVYYPETAYETDAKEPTIEDLKKIKAHEETDNVILHAPLLEEEHEECTSFDEYEESKEEQIAQFLAILRKLQANSSHTEVLEEEVEPVVLAKECNALVQKKLPQKLLDPGSFLIPCTIGTITFEKALCDLGSSINLMP</sequence>
<name>A0A6P4DL98_ARADU</name>
<protein>
    <submittedName>
        <fullName evidence="2">Uncharacterized protein LOC107493620</fullName>
    </submittedName>
</protein>
<organism evidence="1 2">
    <name type="scientific">Arachis duranensis</name>
    <name type="common">Wild peanut</name>
    <dbReference type="NCBI Taxonomy" id="130453"/>
    <lineage>
        <taxon>Eukaryota</taxon>
        <taxon>Viridiplantae</taxon>
        <taxon>Streptophyta</taxon>
        <taxon>Embryophyta</taxon>
        <taxon>Tracheophyta</taxon>
        <taxon>Spermatophyta</taxon>
        <taxon>Magnoliopsida</taxon>
        <taxon>eudicotyledons</taxon>
        <taxon>Gunneridae</taxon>
        <taxon>Pentapetalae</taxon>
        <taxon>rosids</taxon>
        <taxon>fabids</taxon>
        <taxon>Fabales</taxon>
        <taxon>Fabaceae</taxon>
        <taxon>Papilionoideae</taxon>
        <taxon>50 kb inversion clade</taxon>
        <taxon>dalbergioids sensu lato</taxon>
        <taxon>Dalbergieae</taxon>
        <taxon>Pterocarpus clade</taxon>
        <taxon>Arachis</taxon>
    </lineage>
</organism>
<dbReference type="Proteomes" id="UP000515211">
    <property type="component" value="Chromosome 6"/>
</dbReference>
<proteinExistence type="predicted"/>
<dbReference type="PANTHER" id="PTHR33067">
    <property type="entry name" value="RNA-DIRECTED DNA POLYMERASE-RELATED"/>
    <property type="match status" value="1"/>
</dbReference>
<accession>A0A6P4DL98</accession>
<keyword evidence="1" id="KW-1185">Reference proteome</keyword>
<dbReference type="PANTHER" id="PTHR33067:SF31">
    <property type="entry name" value="RNA-DIRECTED DNA POLYMERASE"/>
    <property type="match status" value="1"/>
</dbReference>
<reference evidence="1" key="1">
    <citation type="journal article" date="2016" name="Nat. Genet.">
        <title>The genome sequences of Arachis duranensis and Arachis ipaensis, the diploid ancestors of cultivated peanut.</title>
        <authorList>
            <person name="Bertioli D.J."/>
            <person name="Cannon S.B."/>
            <person name="Froenicke L."/>
            <person name="Huang G."/>
            <person name="Farmer A.D."/>
            <person name="Cannon E.K."/>
            <person name="Liu X."/>
            <person name="Gao D."/>
            <person name="Clevenger J."/>
            <person name="Dash S."/>
            <person name="Ren L."/>
            <person name="Moretzsohn M.C."/>
            <person name="Shirasawa K."/>
            <person name="Huang W."/>
            <person name="Vidigal B."/>
            <person name="Abernathy B."/>
            <person name="Chu Y."/>
            <person name="Niederhuth C.E."/>
            <person name="Umale P."/>
            <person name="Araujo A.C."/>
            <person name="Kozik A."/>
            <person name="Kim K.D."/>
            <person name="Burow M.D."/>
            <person name="Varshney R.K."/>
            <person name="Wang X."/>
            <person name="Zhang X."/>
            <person name="Barkley N."/>
            <person name="Guimaraes P.M."/>
            <person name="Isobe S."/>
            <person name="Guo B."/>
            <person name="Liao B."/>
            <person name="Stalker H.T."/>
            <person name="Schmitz R.J."/>
            <person name="Scheffler B.E."/>
            <person name="Leal-Bertioli S.C."/>
            <person name="Xun X."/>
            <person name="Jackson S.A."/>
            <person name="Michelmore R."/>
            <person name="Ozias-Akins P."/>
        </authorList>
    </citation>
    <scope>NUCLEOTIDE SEQUENCE [LARGE SCALE GENOMIC DNA]</scope>
    <source>
        <strain evidence="1">cv. V14167</strain>
    </source>
</reference>
<gene>
    <name evidence="2" type="primary">LOC107493620</name>
</gene>
<evidence type="ECO:0000313" key="2">
    <source>
        <dbReference type="RefSeq" id="XP_015970175.1"/>
    </source>
</evidence>